<proteinExistence type="predicted"/>
<dbReference type="AlphaFoldDB" id="A0A239MYC0"/>
<dbReference type="RefSeq" id="WP_139210238.1">
    <property type="nucleotide sequence ID" value="NZ_FNEC01000037.1"/>
</dbReference>
<dbReference type="Pfam" id="PF18946">
    <property type="entry name" value="Apex"/>
    <property type="match status" value="1"/>
</dbReference>
<dbReference type="InterPro" id="IPR044033">
    <property type="entry name" value="GpV-like_apex"/>
</dbReference>
<evidence type="ECO:0000313" key="2">
    <source>
        <dbReference type="EMBL" id="SNT47797.1"/>
    </source>
</evidence>
<reference evidence="2 3" key="2">
    <citation type="submission" date="2017-06" db="EMBL/GenBank/DDBJ databases">
        <authorList>
            <person name="Varghese N."/>
            <person name="Submissions S."/>
        </authorList>
    </citation>
    <scope>NUCLEOTIDE SEQUENCE [LARGE SCALE GENOMIC DNA]</scope>
    <source>
        <strain evidence="2 3">RLD-1</strain>
    </source>
</reference>
<dbReference type="EMBL" id="FZPC01000033">
    <property type="protein sequence ID" value="SNT47797.1"/>
    <property type="molecule type" value="Genomic_DNA"/>
</dbReference>
<evidence type="ECO:0000313" key="4">
    <source>
        <dbReference type="Proteomes" id="UP000199693"/>
    </source>
</evidence>
<accession>A0A239MYC0</accession>
<evidence type="ECO:0000313" key="1">
    <source>
        <dbReference type="EMBL" id="SDK40853.1"/>
    </source>
</evidence>
<protein>
    <recommendedName>
        <fullName evidence="5">Phage protein Gp138 N-terminal domain-containing protein</fullName>
    </recommendedName>
</protein>
<reference evidence="1 4" key="1">
    <citation type="submission" date="2016-10" db="EMBL/GenBank/DDBJ databases">
        <authorList>
            <person name="de Groot N.N."/>
        </authorList>
    </citation>
    <scope>NUCLEOTIDE SEQUENCE [LARGE SCALE GENOMIC DNA]</scope>
    <source>
        <strain evidence="1 4">CCM 7361</strain>
    </source>
</reference>
<dbReference type="Gene3D" id="2.40.50.230">
    <property type="entry name" value="Gp5 N-terminal domain"/>
    <property type="match status" value="1"/>
</dbReference>
<organism evidence="1 4">
    <name type="scientific">Pseudomonas delhiensis</name>
    <dbReference type="NCBI Taxonomy" id="366289"/>
    <lineage>
        <taxon>Bacteria</taxon>
        <taxon>Pseudomonadati</taxon>
        <taxon>Pseudomonadota</taxon>
        <taxon>Gammaproteobacteria</taxon>
        <taxon>Pseudomonadales</taxon>
        <taxon>Pseudomonadaceae</taxon>
        <taxon>Pseudomonas</taxon>
    </lineage>
</organism>
<sequence>MSPNGSQPLLGSSDKNSDINALEAVIRAFFSGRWMARPVKVISVTNAGGVSPIGYVSLLPLVQQIDGEGDVTPHATIYNAPYMRIQGGANAVILDPQAGDIGIAVFCDRDISAVKSSRSEAPPGSSRQNDPADAVYLGSIIAAAPAQYVRFNESGIELVSPTQVHIQAPAAVIDGNTTINGNLSVNGGTVKNDGVSIDKTHTHSGVASGSDTSGPPST</sequence>
<name>A0A239MYC0_9PSED</name>
<gene>
    <name evidence="1" type="ORF">SAMN05216189_103738</name>
    <name evidence="2" type="ORF">SAMN06295949_13344</name>
</gene>
<evidence type="ECO:0008006" key="5">
    <source>
        <dbReference type="Google" id="ProtNLM"/>
    </source>
</evidence>
<dbReference type="Proteomes" id="UP000198309">
    <property type="component" value="Unassembled WGS sequence"/>
</dbReference>
<dbReference type="InterPro" id="IPR037026">
    <property type="entry name" value="Vgr_OB-fold_dom_sf"/>
</dbReference>
<evidence type="ECO:0000313" key="3">
    <source>
        <dbReference type="Proteomes" id="UP000198309"/>
    </source>
</evidence>
<dbReference type="EMBL" id="FNEC01000037">
    <property type="protein sequence ID" value="SDK40853.1"/>
    <property type="molecule type" value="Genomic_DNA"/>
</dbReference>
<dbReference type="Proteomes" id="UP000199693">
    <property type="component" value="Unassembled WGS sequence"/>
</dbReference>
<keyword evidence="3" id="KW-1185">Reference proteome</keyword>